<name>A0A835YJM7_9CHLO</name>
<dbReference type="AlphaFoldDB" id="A0A835YJM7"/>
<dbReference type="InterPro" id="IPR042416">
    <property type="entry name" value="OSTC"/>
</dbReference>
<keyword evidence="1" id="KW-0472">Membrane</keyword>
<reference evidence="2" key="1">
    <citation type="journal article" date="2020" name="bioRxiv">
        <title>Comparative genomics of Chlamydomonas.</title>
        <authorList>
            <person name="Craig R.J."/>
            <person name="Hasan A.R."/>
            <person name="Ness R.W."/>
            <person name="Keightley P.D."/>
        </authorList>
    </citation>
    <scope>NUCLEOTIDE SEQUENCE</scope>
    <source>
        <strain evidence="2">CCAP 11/70</strain>
    </source>
</reference>
<keyword evidence="1" id="KW-1133">Transmembrane helix</keyword>
<accession>A0A835YJM7</accession>
<dbReference type="PANTHER" id="PTHR13160">
    <property type="entry name" value="OLIGOSACCHARYLTRANSFERASE COMPLEX SUBUNIT OSTC"/>
    <property type="match status" value="1"/>
</dbReference>
<evidence type="ECO:0000313" key="2">
    <source>
        <dbReference type="EMBL" id="KAG2498889.1"/>
    </source>
</evidence>
<feature type="transmembrane region" description="Helical" evidence="1">
    <location>
        <begin position="9"/>
        <end position="30"/>
    </location>
</feature>
<dbReference type="Proteomes" id="UP000612055">
    <property type="component" value="Unassembled WGS sequence"/>
</dbReference>
<dbReference type="EMBL" id="JAEHOE010000008">
    <property type="protein sequence ID" value="KAG2498889.1"/>
    <property type="molecule type" value="Genomic_DNA"/>
</dbReference>
<evidence type="ECO:0000313" key="3">
    <source>
        <dbReference type="Proteomes" id="UP000612055"/>
    </source>
</evidence>
<sequence length="74" mass="8505">MPYRLNGQFILEGISGGFFYTLGGLGIILIDLSRDKNKSVLFRNFYMMLGIAITVLSYVVCQIFIRIKMPSYMR</sequence>
<comment type="caution">
    <text evidence="2">The sequence shown here is derived from an EMBL/GenBank/DDBJ whole genome shotgun (WGS) entry which is preliminary data.</text>
</comment>
<dbReference type="PANTHER" id="PTHR13160:SF4">
    <property type="entry name" value="OLIGOSACCHARYLTRANSFERASE COMPLEX SUBUNIT OSTC"/>
    <property type="match status" value="1"/>
</dbReference>
<organism evidence="2 3">
    <name type="scientific">Edaphochlamys debaryana</name>
    <dbReference type="NCBI Taxonomy" id="47281"/>
    <lineage>
        <taxon>Eukaryota</taxon>
        <taxon>Viridiplantae</taxon>
        <taxon>Chlorophyta</taxon>
        <taxon>core chlorophytes</taxon>
        <taxon>Chlorophyceae</taxon>
        <taxon>CS clade</taxon>
        <taxon>Chlamydomonadales</taxon>
        <taxon>Chlamydomonadales incertae sedis</taxon>
        <taxon>Edaphochlamys</taxon>
    </lineage>
</organism>
<gene>
    <name evidence="2" type="ORF">HYH03_003080</name>
</gene>
<evidence type="ECO:0008006" key="4">
    <source>
        <dbReference type="Google" id="ProtNLM"/>
    </source>
</evidence>
<proteinExistence type="predicted"/>
<dbReference type="OrthoDB" id="10256333at2759"/>
<evidence type="ECO:0000256" key="1">
    <source>
        <dbReference type="SAM" id="Phobius"/>
    </source>
</evidence>
<dbReference type="GO" id="GO:0008250">
    <property type="term" value="C:oligosaccharyltransferase complex"/>
    <property type="evidence" value="ECO:0007669"/>
    <property type="project" value="InterPro"/>
</dbReference>
<feature type="transmembrane region" description="Helical" evidence="1">
    <location>
        <begin position="45"/>
        <end position="65"/>
    </location>
</feature>
<keyword evidence="3" id="KW-1185">Reference proteome</keyword>
<keyword evidence="1" id="KW-0812">Transmembrane</keyword>
<protein>
    <recommendedName>
        <fullName evidence="4">Oligosaccharyltransferase complex subunit</fullName>
    </recommendedName>
</protein>